<name>A0A420ZBM7_UNCK3</name>
<dbReference type="Proteomes" id="UP000281261">
    <property type="component" value="Unassembled WGS sequence"/>
</dbReference>
<dbReference type="EMBL" id="QMNG01000049">
    <property type="protein sequence ID" value="RLC36520.1"/>
    <property type="molecule type" value="Genomic_DNA"/>
</dbReference>
<feature type="region of interest" description="Disordered" evidence="1">
    <location>
        <begin position="612"/>
        <end position="639"/>
    </location>
</feature>
<sequence length="639" mass="73249">MSAIELQHLFEEALSRLARGDFNSFIGSASRFANMFGLDLDPSIYFYKSSLLERSVGSSALTRIEFSNYVLGQVLLFRDEMALEAYRLKAEALKAAYQVMFHVVERLEDLFHSSILRIVSFWILRDIRVGEAFVRAETTEEFSMLGSILAKCLLCKIPLEEISCLIEDAFQVYGCGQALKHASAIRKMDYVKLLEKCRARFKTNYLKLNAVVSPRIGRVEETFEEEVKLSYELHRLWYMWLEEKPNRLPAPFFIIPKAYWSSGTLPRRGSITVRPFRFPPFAVKGRTVLNTLFGVLGSGKTVFLNSMAVYRLDRGGFGLRLEIDHHRRLQAQLMATPLHRDHPAYDYVVNVEKLRPRPVDVISLVIVRKDSDLKYAKPPLRIDRIVYVDNPGAFHLGPLWDKLYKPGRLICLKFVNMHVTGRAYTSLLKSFLEFRAERRGQPMFVQIEEAMMGASAKVSMMYSRSMLISAEEVEMLVQGLRGLGLSSELSSQRPSYIIVSARGQASNIFAGHMAPQDVEAVFEGLPEKGDFEIAKRIVNDGTISFNDNFKWFLWIDKTSGEVRFVRSVMPPCGAEISDMNPAEIFEEYNLIADGWNRVKRLTSEPLPEHEEFLPERELERRQKARTSAKRRDEEVVITL</sequence>
<feature type="compositionally biased region" description="Basic and acidic residues" evidence="1">
    <location>
        <begin position="612"/>
        <end position="621"/>
    </location>
</feature>
<dbReference type="SUPFAM" id="SSF52540">
    <property type="entry name" value="P-loop containing nucleoside triphosphate hydrolases"/>
    <property type="match status" value="1"/>
</dbReference>
<evidence type="ECO:0000313" key="3">
    <source>
        <dbReference type="Proteomes" id="UP000281261"/>
    </source>
</evidence>
<accession>A0A420ZBM7</accession>
<evidence type="ECO:0000256" key="1">
    <source>
        <dbReference type="SAM" id="MobiDB-lite"/>
    </source>
</evidence>
<dbReference type="AlphaFoldDB" id="A0A420ZBM7"/>
<reference evidence="2 3" key="1">
    <citation type="submission" date="2018-06" db="EMBL/GenBank/DDBJ databases">
        <title>Extensive metabolic versatility and redundancy in microbially diverse, dynamic hydrothermal sediments.</title>
        <authorList>
            <person name="Dombrowski N."/>
            <person name="Teske A."/>
            <person name="Baker B.J."/>
        </authorList>
    </citation>
    <scope>NUCLEOTIDE SEQUENCE [LARGE SCALE GENOMIC DNA]</scope>
    <source>
        <strain evidence="2">B79_G16</strain>
    </source>
</reference>
<dbReference type="InterPro" id="IPR027417">
    <property type="entry name" value="P-loop_NTPase"/>
</dbReference>
<comment type="caution">
    <text evidence="2">The sequence shown here is derived from an EMBL/GenBank/DDBJ whole genome shotgun (WGS) entry which is preliminary data.</text>
</comment>
<organism evidence="2 3">
    <name type="scientific">candidate division Kazan bacterium</name>
    <dbReference type="NCBI Taxonomy" id="2202143"/>
    <lineage>
        <taxon>Bacteria</taxon>
        <taxon>Bacteria division Kazan-3B-28</taxon>
    </lineage>
</organism>
<protein>
    <submittedName>
        <fullName evidence="2">Uncharacterized protein</fullName>
    </submittedName>
</protein>
<feature type="compositionally biased region" description="Basic and acidic residues" evidence="1">
    <location>
        <begin position="629"/>
        <end position="639"/>
    </location>
</feature>
<evidence type="ECO:0000313" key="2">
    <source>
        <dbReference type="EMBL" id="RLC36520.1"/>
    </source>
</evidence>
<gene>
    <name evidence="2" type="ORF">DRH29_04390</name>
</gene>
<proteinExistence type="predicted"/>